<gene>
    <name evidence="1" type="ORF">BcepSaruman_350</name>
</gene>
<organism evidence="1 2">
    <name type="scientific">Burkholderia phage BcepSaruman</name>
    <dbReference type="NCBI Taxonomy" id="2530032"/>
    <lineage>
        <taxon>Viruses</taxon>
        <taxon>Duplodnaviria</taxon>
        <taxon>Heunggongvirae</taxon>
        <taxon>Uroviricota</taxon>
        <taxon>Caudoviricetes</taxon>
        <taxon>Sarumanvirus</taxon>
        <taxon>Sarumanvirus bcepsaruman</taxon>
    </lineage>
</organism>
<dbReference type="Proteomes" id="UP000296455">
    <property type="component" value="Segment"/>
</dbReference>
<evidence type="ECO:0000313" key="1">
    <source>
        <dbReference type="EMBL" id="QBX06763.1"/>
    </source>
</evidence>
<dbReference type="EMBL" id="MK552140">
    <property type="protein sequence ID" value="QBX06763.1"/>
    <property type="molecule type" value="Genomic_DNA"/>
</dbReference>
<sequence length="128" mass="14796">MFNEDEYGEITDDLYAQRTIYVAKYHDGQYPEDDEIFGAFGTREEAEAANEEERSNYTGRYSQGYHRANERYYGVDAVTMETRISVDDLHLLRALEAGECDEDEQNAVFRRVARLLGLSDEDTDAEDK</sequence>
<name>A0A4D5ZCJ6_9CAUD</name>
<reference evidence="1 2" key="1">
    <citation type="submission" date="2019-02" db="EMBL/GenBank/DDBJ databases">
        <title>Complete genome sequence of Burkholderia cenocepacia phage BcepSaruman.</title>
        <authorList>
            <person name="Park K."/>
            <person name="Liu M."/>
            <person name="Gill J."/>
        </authorList>
    </citation>
    <scope>NUCLEOTIDE SEQUENCE [LARGE SCALE GENOMIC DNA]</scope>
</reference>
<proteinExistence type="predicted"/>
<accession>A0A4D5ZCJ6</accession>
<protein>
    <submittedName>
        <fullName evidence="1">Uncharacterized protein</fullName>
    </submittedName>
</protein>
<keyword evidence="2" id="KW-1185">Reference proteome</keyword>
<evidence type="ECO:0000313" key="2">
    <source>
        <dbReference type="Proteomes" id="UP000296455"/>
    </source>
</evidence>